<keyword evidence="5" id="KW-0456">Lyase</keyword>
<dbReference type="GO" id="GO:0008299">
    <property type="term" value="P:isoprenoid biosynthetic process"/>
    <property type="evidence" value="ECO:0007669"/>
    <property type="project" value="InterPro"/>
</dbReference>
<keyword evidence="2" id="KW-0808">Transferase</keyword>
<keyword evidence="4" id="KW-0460">Magnesium</keyword>
<dbReference type="InterPro" id="IPR008949">
    <property type="entry name" value="Isoprenoid_synthase_dom_sf"/>
</dbReference>
<protein>
    <recommendedName>
        <fullName evidence="11">Terpene synthase</fullName>
    </recommendedName>
</protein>
<dbReference type="GO" id="GO:0046872">
    <property type="term" value="F:metal ion binding"/>
    <property type="evidence" value="ECO:0007669"/>
    <property type="project" value="UniProtKB-KW"/>
</dbReference>
<dbReference type="GO" id="GO:0046165">
    <property type="term" value="P:alcohol biosynthetic process"/>
    <property type="evidence" value="ECO:0007669"/>
    <property type="project" value="UniProtKB-ARBA"/>
</dbReference>
<gene>
    <name evidence="9" type="ORF">PNAL_LOCUS10220</name>
</gene>
<dbReference type="GO" id="GO:0004659">
    <property type="term" value="F:prenyltransferase activity"/>
    <property type="evidence" value="ECO:0007669"/>
    <property type="project" value="InterPro"/>
</dbReference>
<dbReference type="SUPFAM" id="SSF48576">
    <property type="entry name" value="Terpenoid synthases"/>
    <property type="match status" value="3"/>
</dbReference>
<dbReference type="AlphaFoldDB" id="A0A9W4IJ80"/>
<evidence type="ECO:0000256" key="2">
    <source>
        <dbReference type="ARBA" id="ARBA00022679"/>
    </source>
</evidence>
<name>A0A9W4IJ80_PENNA</name>
<dbReference type="Gene3D" id="1.10.600.10">
    <property type="entry name" value="Farnesyl Diphosphate Synthase"/>
    <property type="match status" value="3"/>
</dbReference>
<evidence type="ECO:0000256" key="8">
    <source>
        <dbReference type="ARBA" id="ARBA00038372"/>
    </source>
</evidence>
<dbReference type="InterPro" id="IPR000092">
    <property type="entry name" value="Polyprenyl_synt"/>
</dbReference>
<comment type="pathway">
    <text evidence="1">Secondary metabolite biosynthesis; terpenoid biosynthesis.</text>
</comment>
<evidence type="ECO:0000256" key="5">
    <source>
        <dbReference type="ARBA" id="ARBA00023239"/>
    </source>
</evidence>
<evidence type="ECO:0000313" key="10">
    <source>
        <dbReference type="Proteomes" id="UP001153461"/>
    </source>
</evidence>
<dbReference type="PANTHER" id="PTHR12001">
    <property type="entry name" value="GERANYLGERANYL PYROPHOSPHATE SYNTHASE"/>
    <property type="match status" value="1"/>
</dbReference>
<dbReference type="PANTHER" id="PTHR12001:SF72">
    <property type="entry name" value="THIJ_PFPI FAMILY PROTEIN (AFU_ORTHOLOGUE AFUA_3G01210)-RELATED"/>
    <property type="match status" value="1"/>
</dbReference>
<dbReference type="EMBL" id="CAJVNV010000634">
    <property type="protein sequence ID" value="CAG8315873.1"/>
    <property type="molecule type" value="Genomic_DNA"/>
</dbReference>
<evidence type="ECO:0000256" key="4">
    <source>
        <dbReference type="ARBA" id="ARBA00022842"/>
    </source>
</evidence>
<reference evidence="9" key="1">
    <citation type="submission" date="2021-07" db="EMBL/GenBank/DDBJ databases">
        <authorList>
            <person name="Branca A.L. A."/>
        </authorList>
    </citation>
    <scope>NUCLEOTIDE SEQUENCE</scope>
</reference>
<comment type="similarity">
    <text evidence="7">In the C-terminal section; belongs to the FPP/GGPP synthase family.</text>
</comment>
<evidence type="ECO:0000256" key="7">
    <source>
        <dbReference type="ARBA" id="ARBA00038363"/>
    </source>
</evidence>
<evidence type="ECO:0000256" key="6">
    <source>
        <dbReference type="ARBA" id="ARBA00023268"/>
    </source>
</evidence>
<evidence type="ECO:0008006" key="11">
    <source>
        <dbReference type="Google" id="ProtNLM"/>
    </source>
</evidence>
<comment type="caution">
    <text evidence="9">The sequence shown here is derived from an EMBL/GenBank/DDBJ whole genome shotgun (WGS) entry which is preliminary data.</text>
</comment>
<keyword evidence="6" id="KW-0511">Multifunctional enzyme</keyword>
<dbReference type="PROSITE" id="PS00723">
    <property type="entry name" value="POLYPRENYL_SYNTHASE_1"/>
    <property type="match status" value="1"/>
</dbReference>
<keyword evidence="3" id="KW-0479">Metal-binding</keyword>
<comment type="similarity">
    <text evidence="8">In the N-terminal section; belongs to the terpene synthase family.</text>
</comment>
<proteinExistence type="inferred from homology"/>
<sequence>MNYDSHPQYDEISYMVRRQTLDIDGLCHDYTSRRHKYEKKANEESFRCREDWKQYIGPIERWGNCNPYEGHFASVVLPLCKPERLELVSYILECEQTHFLLYLSLKHSTANQHIKFKDAFPYGNVLESVSKALLDAGSDNLVLSDTEYRTIRPKTGTKQILSKMLLELLSIDKPCAEVVIQSWKEMVATTASRDKCNIFDNIEDYVEYRIIDTGAPFVDAIRRFGMGITLTPEEEETIAPIVRPCFGALGLANDYYSFDIEWEEFQETYRADSSHTMTNAVWLYVNWEKLSMDEAKSRVVQVVRGYEKEFQRSANGFIADTNRCGSHLREYLRSLAFQIPGNIVWRLRCPRCHPELCFDATKLLSTEADQNQLLPASTCPYEYISSLPSKGFREAFFDVLNVWLALRESTLKIIKTISQKLHSASLILDDIEDSSPLRRGSPATHTIFGPASIINSANWILIDVVGEVQELQSFQCMKIVIEELHNLFVGQSFDFAISLDFVILIGQHFQIRDDYMNLVDDEYTSGKGFCEDLDEGEFSFPIVHAWHSSPDLVMRGMIQEGKTSGSLSIPYKKTILERLYNTGRMEYTLQTSKEFQVRIYDNLEYAEKQVGCENWVMR</sequence>
<dbReference type="OrthoDB" id="262547at2759"/>
<dbReference type="Pfam" id="PF00348">
    <property type="entry name" value="polyprenyl_synt"/>
    <property type="match status" value="2"/>
</dbReference>
<evidence type="ECO:0000256" key="1">
    <source>
        <dbReference type="ARBA" id="ARBA00004721"/>
    </source>
</evidence>
<dbReference type="Pfam" id="PF19086">
    <property type="entry name" value="Terpene_syn_C_2"/>
    <property type="match status" value="1"/>
</dbReference>
<dbReference type="GO" id="GO:0043386">
    <property type="term" value="P:mycotoxin biosynthetic process"/>
    <property type="evidence" value="ECO:0007669"/>
    <property type="project" value="UniProtKB-ARBA"/>
</dbReference>
<accession>A0A9W4IJ80</accession>
<dbReference type="GO" id="GO:0016829">
    <property type="term" value="F:lyase activity"/>
    <property type="evidence" value="ECO:0007669"/>
    <property type="project" value="UniProtKB-KW"/>
</dbReference>
<evidence type="ECO:0000313" key="9">
    <source>
        <dbReference type="EMBL" id="CAG8315873.1"/>
    </source>
</evidence>
<dbReference type="Proteomes" id="UP001153461">
    <property type="component" value="Unassembled WGS sequence"/>
</dbReference>
<dbReference type="InterPro" id="IPR033749">
    <property type="entry name" value="Polyprenyl_synt_CS"/>
</dbReference>
<dbReference type="PROSITE" id="PS00444">
    <property type="entry name" value="POLYPRENYL_SYNTHASE_2"/>
    <property type="match status" value="1"/>
</dbReference>
<organism evidence="9 10">
    <name type="scientific">Penicillium nalgiovense</name>
    <dbReference type="NCBI Taxonomy" id="60175"/>
    <lineage>
        <taxon>Eukaryota</taxon>
        <taxon>Fungi</taxon>
        <taxon>Dikarya</taxon>
        <taxon>Ascomycota</taxon>
        <taxon>Pezizomycotina</taxon>
        <taxon>Eurotiomycetes</taxon>
        <taxon>Eurotiomycetidae</taxon>
        <taxon>Eurotiales</taxon>
        <taxon>Aspergillaceae</taxon>
        <taxon>Penicillium</taxon>
    </lineage>
</organism>
<evidence type="ECO:0000256" key="3">
    <source>
        <dbReference type="ARBA" id="ARBA00022723"/>
    </source>
</evidence>